<gene>
    <name evidence="2" type="ORF">RJ639_006678</name>
</gene>
<dbReference type="InterPro" id="IPR025558">
    <property type="entry name" value="DUF4283"/>
</dbReference>
<sequence length="186" mass="21258">MDINTLIQQTNRLTCSSEPIELETDRTLPDILTPLTIVGKIICDIPFNKSTVRKILFKAWSSPSGLKIKEQDNHLLFIFQNEADYHKVLNNRPWTVMGSHLAIREWLPDVALQEVNLSTSPFWVRVYGLPPNRMTSNNAITIEKIIGVLLQVEHSRNCRIGEAAFMRLRVEIALEQPVPKGFALKR</sequence>
<feature type="domain" description="DUF4283" evidence="1">
    <location>
        <begin position="36"/>
        <end position="113"/>
    </location>
</feature>
<accession>A0AA88VXP0</accession>
<dbReference type="AlphaFoldDB" id="A0AA88VXP0"/>
<dbReference type="Pfam" id="PF14111">
    <property type="entry name" value="DUF4283"/>
    <property type="match status" value="1"/>
</dbReference>
<keyword evidence="3" id="KW-1185">Reference proteome</keyword>
<dbReference type="Proteomes" id="UP001188597">
    <property type="component" value="Unassembled WGS sequence"/>
</dbReference>
<reference evidence="2" key="1">
    <citation type="submission" date="2022-12" db="EMBL/GenBank/DDBJ databases">
        <title>Draft genome assemblies for two species of Escallonia (Escalloniales).</title>
        <authorList>
            <person name="Chanderbali A."/>
            <person name="Dervinis C."/>
            <person name="Anghel I."/>
            <person name="Soltis D."/>
            <person name="Soltis P."/>
            <person name="Zapata F."/>
        </authorList>
    </citation>
    <scope>NUCLEOTIDE SEQUENCE</scope>
    <source>
        <strain evidence="2">UCBG64.0493</strain>
        <tissue evidence="2">Leaf</tissue>
    </source>
</reference>
<comment type="caution">
    <text evidence="2">The sequence shown here is derived from an EMBL/GenBank/DDBJ whole genome shotgun (WGS) entry which is preliminary data.</text>
</comment>
<protein>
    <recommendedName>
        <fullName evidence="1">DUF4283 domain-containing protein</fullName>
    </recommendedName>
</protein>
<dbReference type="PANTHER" id="PTHR31286:SF178">
    <property type="entry name" value="DUF4283 DOMAIN-CONTAINING PROTEIN"/>
    <property type="match status" value="1"/>
</dbReference>
<name>A0AA88VXP0_9ASTE</name>
<dbReference type="EMBL" id="JAVXUP010001098">
    <property type="protein sequence ID" value="KAK3015982.1"/>
    <property type="molecule type" value="Genomic_DNA"/>
</dbReference>
<proteinExistence type="predicted"/>
<evidence type="ECO:0000313" key="3">
    <source>
        <dbReference type="Proteomes" id="UP001188597"/>
    </source>
</evidence>
<evidence type="ECO:0000259" key="1">
    <source>
        <dbReference type="Pfam" id="PF14111"/>
    </source>
</evidence>
<evidence type="ECO:0000313" key="2">
    <source>
        <dbReference type="EMBL" id="KAK3015982.1"/>
    </source>
</evidence>
<dbReference type="InterPro" id="IPR040256">
    <property type="entry name" value="At4g02000-like"/>
</dbReference>
<dbReference type="PANTHER" id="PTHR31286">
    <property type="entry name" value="GLYCINE-RICH CELL WALL STRUCTURAL PROTEIN 1.8-LIKE"/>
    <property type="match status" value="1"/>
</dbReference>
<organism evidence="2 3">
    <name type="scientific">Escallonia herrerae</name>
    <dbReference type="NCBI Taxonomy" id="1293975"/>
    <lineage>
        <taxon>Eukaryota</taxon>
        <taxon>Viridiplantae</taxon>
        <taxon>Streptophyta</taxon>
        <taxon>Embryophyta</taxon>
        <taxon>Tracheophyta</taxon>
        <taxon>Spermatophyta</taxon>
        <taxon>Magnoliopsida</taxon>
        <taxon>eudicotyledons</taxon>
        <taxon>Gunneridae</taxon>
        <taxon>Pentapetalae</taxon>
        <taxon>asterids</taxon>
        <taxon>campanulids</taxon>
        <taxon>Escalloniales</taxon>
        <taxon>Escalloniaceae</taxon>
        <taxon>Escallonia</taxon>
    </lineage>
</organism>